<dbReference type="Proteomes" id="UP000306319">
    <property type="component" value="Unassembled WGS sequence"/>
</dbReference>
<organism evidence="1 2">
    <name type="scientific">Lepagella muris</name>
    <dbReference type="NCBI Taxonomy" id="3032870"/>
    <lineage>
        <taxon>Bacteria</taxon>
        <taxon>Pseudomonadati</taxon>
        <taxon>Bacteroidota</taxon>
        <taxon>Bacteroidia</taxon>
        <taxon>Bacteroidales</taxon>
        <taxon>Muribaculaceae</taxon>
        <taxon>Lepagella</taxon>
    </lineage>
</organism>
<accession>A0AC61RLA2</accession>
<evidence type="ECO:0000313" key="1">
    <source>
        <dbReference type="EMBL" id="TGY79728.1"/>
    </source>
</evidence>
<keyword evidence="2" id="KW-1185">Reference proteome</keyword>
<sequence length="155" mass="17206">MVIQRWQSLLLLVAAAVMGCFSFCSLGQIQTADFTYNFTSMGFYQEGIPTNGVSAQIFHTWYLFAVTFTSMLLLLIDIFLFKNLPLQKKVCLVSLLFIIASSATVAYLGYQSFPGGEIGWSSAIICPLIAIVATISAYGLMQKDHNRLKAVDRIR</sequence>
<comment type="caution">
    <text evidence="1">The sequence shown here is derived from an EMBL/GenBank/DDBJ whole genome shotgun (WGS) entry which is preliminary data.</text>
</comment>
<name>A0AC61RLA2_9BACT</name>
<proteinExistence type="predicted"/>
<gene>
    <name evidence="1" type="ORF">E5331_04960</name>
</gene>
<dbReference type="EMBL" id="SRYB01000005">
    <property type="protein sequence ID" value="TGY79728.1"/>
    <property type="molecule type" value="Genomic_DNA"/>
</dbReference>
<evidence type="ECO:0000313" key="2">
    <source>
        <dbReference type="Proteomes" id="UP000306319"/>
    </source>
</evidence>
<reference evidence="1" key="1">
    <citation type="submission" date="2019-04" db="EMBL/GenBank/DDBJ databases">
        <title>Microbes associate with the intestines of laboratory mice.</title>
        <authorList>
            <person name="Navarre W."/>
            <person name="Wong E."/>
            <person name="Huang K."/>
            <person name="Tropini C."/>
            <person name="Ng K."/>
            <person name="Yu B."/>
        </authorList>
    </citation>
    <scope>NUCLEOTIDE SEQUENCE</scope>
    <source>
        <strain evidence="1">NM04_E33</strain>
    </source>
</reference>
<protein>
    <submittedName>
        <fullName evidence="1">DUF4293 family protein</fullName>
    </submittedName>
</protein>